<proteinExistence type="predicted"/>
<evidence type="ECO:0000313" key="1">
    <source>
        <dbReference type="EMBL" id="KAF5783220.1"/>
    </source>
</evidence>
<dbReference type="EMBL" id="MNCJ02000326">
    <property type="protein sequence ID" value="KAF5783220.1"/>
    <property type="molecule type" value="Genomic_DNA"/>
</dbReference>
<accession>A0A9K3HS08</accession>
<protein>
    <submittedName>
        <fullName evidence="1">Uncharacterized protein</fullName>
    </submittedName>
</protein>
<reference evidence="1" key="2">
    <citation type="submission" date="2020-06" db="EMBL/GenBank/DDBJ databases">
        <title>Helianthus annuus Genome sequencing and assembly Release 2.</title>
        <authorList>
            <person name="Gouzy J."/>
            <person name="Langlade N."/>
            <person name="Munos S."/>
        </authorList>
    </citation>
    <scope>NUCLEOTIDE SEQUENCE</scope>
    <source>
        <tissue evidence="1">Leaves</tissue>
    </source>
</reference>
<name>A0A9K3HS08_HELAN</name>
<comment type="caution">
    <text evidence="1">The sequence shown here is derived from an EMBL/GenBank/DDBJ whole genome shotgun (WGS) entry which is preliminary data.</text>
</comment>
<organism evidence="1 2">
    <name type="scientific">Helianthus annuus</name>
    <name type="common">Common sunflower</name>
    <dbReference type="NCBI Taxonomy" id="4232"/>
    <lineage>
        <taxon>Eukaryota</taxon>
        <taxon>Viridiplantae</taxon>
        <taxon>Streptophyta</taxon>
        <taxon>Embryophyta</taxon>
        <taxon>Tracheophyta</taxon>
        <taxon>Spermatophyta</taxon>
        <taxon>Magnoliopsida</taxon>
        <taxon>eudicotyledons</taxon>
        <taxon>Gunneridae</taxon>
        <taxon>Pentapetalae</taxon>
        <taxon>asterids</taxon>
        <taxon>campanulids</taxon>
        <taxon>Asterales</taxon>
        <taxon>Asteraceae</taxon>
        <taxon>Asteroideae</taxon>
        <taxon>Heliantheae alliance</taxon>
        <taxon>Heliantheae</taxon>
        <taxon>Helianthus</taxon>
    </lineage>
</organism>
<dbReference type="Proteomes" id="UP000215914">
    <property type="component" value="Unassembled WGS sequence"/>
</dbReference>
<dbReference type="AlphaFoldDB" id="A0A9K3HS08"/>
<sequence>MGFEGRRRLETTCCGCDSGGFFRGSEGQPFSSERKSQPCHVVGRFRGSDGRQWCGFFQGHA</sequence>
<evidence type="ECO:0000313" key="2">
    <source>
        <dbReference type="Proteomes" id="UP000215914"/>
    </source>
</evidence>
<dbReference type="Gramene" id="mRNA:HanXRQr2_Chr11g0505421">
    <property type="protein sequence ID" value="CDS:HanXRQr2_Chr11g0505421.1"/>
    <property type="gene ID" value="HanXRQr2_Chr11g0505421"/>
</dbReference>
<gene>
    <name evidence="1" type="ORF">HanXRQr2_Chr11g0505421</name>
</gene>
<reference evidence="1" key="1">
    <citation type="journal article" date="2017" name="Nature">
        <title>The sunflower genome provides insights into oil metabolism, flowering and Asterid evolution.</title>
        <authorList>
            <person name="Badouin H."/>
            <person name="Gouzy J."/>
            <person name="Grassa C.J."/>
            <person name="Murat F."/>
            <person name="Staton S.E."/>
            <person name="Cottret L."/>
            <person name="Lelandais-Briere C."/>
            <person name="Owens G.L."/>
            <person name="Carrere S."/>
            <person name="Mayjonade B."/>
            <person name="Legrand L."/>
            <person name="Gill N."/>
            <person name="Kane N.C."/>
            <person name="Bowers J.E."/>
            <person name="Hubner S."/>
            <person name="Bellec A."/>
            <person name="Berard A."/>
            <person name="Berges H."/>
            <person name="Blanchet N."/>
            <person name="Boniface M.C."/>
            <person name="Brunel D."/>
            <person name="Catrice O."/>
            <person name="Chaidir N."/>
            <person name="Claudel C."/>
            <person name="Donnadieu C."/>
            <person name="Faraut T."/>
            <person name="Fievet G."/>
            <person name="Helmstetter N."/>
            <person name="King M."/>
            <person name="Knapp S.J."/>
            <person name="Lai Z."/>
            <person name="Le Paslier M.C."/>
            <person name="Lippi Y."/>
            <person name="Lorenzon L."/>
            <person name="Mandel J.R."/>
            <person name="Marage G."/>
            <person name="Marchand G."/>
            <person name="Marquand E."/>
            <person name="Bret-Mestries E."/>
            <person name="Morien E."/>
            <person name="Nambeesan S."/>
            <person name="Nguyen T."/>
            <person name="Pegot-Espagnet P."/>
            <person name="Pouilly N."/>
            <person name="Raftis F."/>
            <person name="Sallet E."/>
            <person name="Schiex T."/>
            <person name="Thomas J."/>
            <person name="Vandecasteele C."/>
            <person name="Vares D."/>
            <person name="Vear F."/>
            <person name="Vautrin S."/>
            <person name="Crespi M."/>
            <person name="Mangin B."/>
            <person name="Burke J.M."/>
            <person name="Salse J."/>
            <person name="Munos S."/>
            <person name="Vincourt P."/>
            <person name="Rieseberg L.H."/>
            <person name="Langlade N.B."/>
        </authorList>
    </citation>
    <scope>NUCLEOTIDE SEQUENCE</scope>
    <source>
        <tissue evidence="1">Leaves</tissue>
    </source>
</reference>
<keyword evidence="2" id="KW-1185">Reference proteome</keyword>